<dbReference type="PANTHER" id="PTHR48050">
    <property type="entry name" value="STEROL 3-BETA-GLUCOSYLTRANSFERASE"/>
    <property type="match status" value="1"/>
</dbReference>
<dbReference type="PANTHER" id="PTHR48050:SF13">
    <property type="entry name" value="STEROL 3-BETA-GLUCOSYLTRANSFERASE UGT80A2"/>
    <property type="match status" value="1"/>
</dbReference>
<dbReference type="Pfam" id="PF06722">
    <property type="entry name" value="EryCIII-like_C"/>
    <property type="match status" value="1"/>
</dbReference>
<dbReference type="InterPro" id="IPR002213">
    <property type="entry name" value="UDP_glucos_trans"/>
</dbReference>
<dbReference type="Gene3D" id="3.40.50.2000">
    <property type="entry name" value="Glycogen Phosphorylase B"/>
    <property type="match status" value="2"/>
</dbReference>
<keyword evidence="3" id="KW-0808">Transferase</keyword>
<dbReference type="InterPro" id="IPR004276">
    <property type="entry name" value="GlycoTrans_28_N"/>
</dbReference>
<organism evidence="3 4">
    <name type="scientific">Paraclostridium benzoelyticum</name>
    <dbReference type="NCBI Taxonomy" id="1629550"/>
    <lineage>
        <taxon>Bacteria</taxon>
        <taxon>Bacillati</taxon>
        <taxon>Bacillota</taxon>
        <taxon>Clostridia</taxon>
        <taxon>Peptostreptococcales</taxon>
        <taxon>Peptostreptococcaceae</taxon>
        <taxon>Paraclostridium</taxon>
    </lineage>
</organism>
<keyword evidence="4" id="KW-1185">Reference proteome</keyword>
<feature type="domain" description="Erythromycin biosynthesis protein CIII-like C-terminal" evidence="2">
    <location>
        <begin position="301"/>
        <end position="403"/>
    </location>
</feature>
<dbReference type="GO" id="GO:0016758">
    <property type="term" value="F:hexosyltransferase activity"/>
    <property type="evidence" value="ECO:0007669"/>
    <property type="project" value="InterPro"/>
</dbReference>
<dbReference type="GO" id="GO:0008194">
    <property type="term" value="F:UDP-glycosyltransferase activity"/>
    <property type="evidence" value="ECO:0007669"/>
    <property type="project" value="InterPro"/>
</dbReference>
<dbReference type="RefSeq" id="WP_046822281.1">
    <property type="nucleotide sequence ID" value="NZ_LBBT01000108.1"/>
</dbReference>
<dbReference type="AlphaFoldDB" id="A0A0M3DL48"/>
<protein>
    <submittedName>
        <fullName evidence="3">Sterol 3-beta-glucosyltransferase</fullName>
    </submittedName>
</protein>
<dbReference type="OrthoDB" id="9805366at2"/>
<name>A0A0M3DL48_9FIRM</name>
<proteinExistence type="predicted"/>
<feature type="domain" description="Glycosyltransferase family 28 N-terminal" evidence="1">
    <location>
        <begin position="3"/>
        <end position="74"/>
    </location>
</feature>
<dbReference type="InterPro" id="IPR010610">
    <property type="entry name" value="EryCIII-like_C"/>
</dbReference>
<dbReference type="PATRIC" id="fig|1629550.3.peg.420"/>
<dbReference type="InterPro" id="IPR050426">
    <property type="entry name" value="Glycosyltransferase_28"/>
</dbReference>
<dbReference type="SUPFAM" id="SSF53756">
    <property type="entry name" value="UDP-Glycosyltransferase/glycogen phosphorylase"/>
    <property type="match status" value="1"/>
</dbReference>
<gene>
    <name evidence="3" type="ORF">VN21_04725</name>
</gene>
<dbReference type="GO" id="GO:0005975">
    <property type="term" value="P:carbohydrate metabolic process"/>
    <property type="evidence" value="ECO:0007669"/>
    <property type="project" value="InterPro"/>
</dbReference>
<dbReference type="FunFam" id="3.40.50.2000:FF:000009">
    <property type="entry name" value="Sterol 3-beta-glucosyltransferase UGT80A2"/>
    <property type="match status" value="1"/>
</dbReference>
<evidence type="ECO:0000259" key="1">
    <source>
        <dbReference type="Pfam" id="PF03033"/>
    </source>
</evidence>
<dbReference type="EMBL" id="LBBT01000108">
    <property type="protein sequence ID" value="KKY02164.1"/>
    <property type="molecule type" value="Genomic_DNA"/>
</dbReference>
<dbReference type="Proteomes" id="UP000034407">
    <property type="component" value="Unassembled WGS sequence"/>
</dbReference>
<sequence>MKIAIFTLGSRGDVQPYVALGVEALKYNHEVVICTGESFKSFIEDNNIEFAKADLDLMALLQTKEGQDIFNNRKKHILKSLKYAKEKVNPSYRKTMDQFYKCAKDADIIIYHPKSFAAQDISLKLNIPCICMSPVPFIYPIEEFPNLVVSSQGNLGKKINKLTYIPFKYADASNIKEINDFRKNVLNLPKRKSGIYAYDINKKPIPIVYPLSKYLFEDIKTWENKVYLPGFVFLESNEEKLDEKIEEFISKGSKPIVISFSSMPLKNPDKFKDILLKALDKSNNKAIILTGISGMSFKDEENILAVPYAPHNLLFPLSKGIMHHGGVGTMASALKSGKPQLIMPFSVDQPFWANRLYVLGYISKPLNENTLTVNSLAESFIELDNPKYISSSINIKKKLDSENGNENLIKYIESVYLNYKK</sequence>
<comment type="caution">
    <text evidence="3">The sequence shown here is derived from an EMBL/GenBank/DDBJ whole genome shotgun (WGS) entry which is preliminary data.</text>
</comment>
<evidence type="ECO:0000313" key="4">
    <source>
        <dbReference type="Proteomes" id="UP000034407"/>
    </source>
</evidence>
<dbReference type="Pfam" id="PF03033">
    <property type="entry name" value="Glyco_transf_28"/>
    <property type="match status" value="1"/>
</dbReference>
<evidence type="ECO:0000313" key="3">
    <source>
        <dbReference type="EMBL" id="KKY02164.1"/>
    </source>
</evidence>
<reference evidence="3 4" key="1">
    <citation type="submission" date="2015-04" db="EMBL/GenBank/DDBJ databases">
        <title>Microcin producing Clostridium sp. JC272T.</title>
        <authorList>
            <person name="Jyothsna T."/>
            <person name="Sasikala C."/>
            <person name="Ramana C."/>
        </authorList>
    </citation>
    <scope>NUCLEOTIDE SEQUENCE [LARGE SCALE GENOMIC DNA]</scope>
    <source>
        <strain evidence="3 4">JC272</strain>
    </source>
</reference>
<dbReference type="GO" id="GO:0033072">
    <property type="term" value="P:vancomycin biosynthetic process"/>
    <property type="evidence" value="ECO:0007669"/>
    <property type="project" value="UniProtKB-ARBA"/>
</dbReference>
<dbReference type="CDD" id="cd03784">
    <property type="entry name" value="GT1_Gtf-like"/>
    <property type="match status" value="1"/>
</dbReference>
<evidence type="ECO:0000259" key="2">
    <source>
        <dbReference type="Pfam" id="PF06722"/>
    </source>
</evidence>
<accession>A0A0M3DL48</accession>